<gene>
    <name evidence="1" type="ORF">BLE401_05785</name>
</gene>
<dbReference type="OrthoDB" id="330810at2"/>
<evidence type="ECO:0000313" key="1">
    <source>
        <dbReference type="EMBL" id="AUI68259.1"/>
    </source>
</evidence>
<organism evidence="1 2">
    <name type="scientific">Beggiatoa leptomitoformis</name>
    <dbReference type="NCBI Taxonomy" id="288004"/>
    <lineage>
        <taxon>Bacteria</taxon>
        <taxon>Pseudomonadati</taxon>
        <taxon>Pseudomonadota</taxon>
        <taxon>Gammaproteobacteria</taxon>
        <taxon>Thiotrichales</taxon>
        <taxon>Thiotrichaceae</taxon>
        <taxon>Beggiatoa</taxon>
    </lineage>
</organism>
<proteinExistence type="predicted"/>
<dbReference type="STRING" id="288004.AL038_00285"/>
<evidence type="ECO:0000313" key="2">
    <source>
        <dbReference type="Proteomes" id="UP000234271"/>
    </source>
</evidence>
<keyword evidence="2" id="KW-1185">Reference proteome</keyword>
<accession>A0A2N9YCQ9</accession>
<protein>
    <submittedName>
        <fullName evidence="1">Uncharacterized protein</fullName>
    </submittedName>
</protein>
<dbReference type="EMBL" id="CP018889">
    <property type="protein sequence ID" value="AUI68259.1"/>
    <property type="molecule type" value="Genomic_DNA"/>
</dbReference>
<sequence>MKLTAHYTSGFVSWWESLEAPEQVALHHAIINLLKPETLMSLHAHTQYAQMGELHVTHEHYTYNILYAFDLKQSTIVLVGGTKNLSCALQ</sequence>
<dbReference type="KEGG" id="blep:AL038_00285"/>
<dbReference type="Proteomes" id="UP000234271">
    <property type="component" value="Chromosome"/>
</dbReference>
<name>A0A2N9YCQ9_9GAMM</name>
<reference evidence="2" key="1">
    <citation type="submission" date="2016-12" db="EMBL/GenBank/DDBJ databases">
        <title>Complete Genome Sequence of Beggiatoa leptomitiformis D-401.</title>
        <authorList>
            <person name="Fomenkov A."/>
            <person name="Vincze T."/>
            <person name="Grabovich M."/>
            <person name="Anton B.P."/>
            <person name="Dubinina G."/>
            <person name="Orlova M."/>
            <person name="Belousova E."/>
            <person name="Roberts R.J."/>
        </authorList>
    </citation>
    <scope>NUCLEOTIDE SEQUENCE [LARGE SCALE GENOMIC DNA]</scope>
    <source>
        <strain evidence="2">D-401</strain>
    </source>
</reference>
<dbReference type="AlphaFoldDB" id="A0A2N9YCQ9"/>
<dbReference type="RefSeq" id="WP_062147315.1">
    <property type="nucleotide sequence ID" value="NZ_CP012373.2"/>
</dbReference>